<accession>A0ABW0H2Z7</accession>
<dbReference type="EMBL" id="JBHSLL010000029">
    <property type="protein sequence ID" value="MFC5386403.1"/>
    <property type="molecule type" value="Genomic_DNA"/>
</dbReference>
<protein>
    <submittedName>
        <fullName evidence="2">Iron-responsive transcriptional regulator RirA</fullName>
    </submittedName>
</protein>
<sequence length="166" mass="18240">MRLTRQTNYAIRILMYCATNDGQLSRIPEIASAYGVSELFLFKILQPLVENGIVETLRGRNGGVRLGRAAEDINLFDVVRVTEDNFSMAECFDSETSDCPLVDSCGLNLALHEALNAFFSVLQKHSIADLIAERPNMRAALGIDALAPRKAPPRKKVTAEHHAAIG</sequence>
<dbReference type="InterPro" id="IPR000944">
    <property type="entry name" value="Tscrpt_reg_Rrf2"/>
</dbReference>
<keyword evidence="3" id="KW-1185">Reference proteome</keyword>
<dbReference type="Proteomes" id="UP001596016">
    <property type="component" value="Unassembled WGS sequence"/>
</dbReference>
<dbReference type="PROSITE" id="PS51197">
    <property type="entry name" value="HTH_RRF2_2"/>
    <property type="match status" value="1"/>
</dbReference>
<reference evidence="3" key="1">
    <citation type="journal article" date="2019" name="Int. J. Syst. Evol. Microbiol.">
        <title>The Global Catalogue of Microorganisms (GCM) 10K type strain sequencing project: providing services to taxonomists for standard genome sequencing and annotation.</title>
        <authorList>
            <consortium name="The Broad Institute Genomics Platform"/>
            <consortium name="The Broad Institute Genome Sequencing Center for Infectious Disease"/>
            <person name="Wu L."/>
            <person name="Ma J."/>
        </authorList>
    </citation>
    <scope>NUCLEOTIDE SEQUENCE [LARGE SCALE GENOMIC DNA]</scope>
    <source>
        <strain evidence="3">CGMCC 4.1415</strain>
    </source>
</reference>
<dbReference type="InterPro" id="IPR030489">
    <property type="entry name" value="TR_Rrf2-type_CS"/>
</dbReference>
<dbReference type="NCBIfam" id="NF008886">
    <property type="entry name" value="PRK11920.1"/>
    <property type="match status" value="1"/>
</dbReference>
<organism evidence="2 3">
    <name type="scientific">Aquamicrobium segne</name>
    <dbReference type="NCBI Taxonomy" id="469547"/>
    <lineage>
        <taxon>Bacteria</taxon>
        <taxon>Pseudomonadati</taxon>
        <taxon>Pseudomonadota</taxon>
        <taxon>Alphaproteobacteria</taxon>
        <taxon>Hyphomicrobiales</taxon>
        <taxon>Phyllobacteriaceae</taxon>
        <taxon>Aquamicrobium</taxon>
    </lineage>
</organism>
<comment type="caution">
    <text evidence="2">The sequence shown here is derived from an EMBL/GenBank/DDBJ whole genome shotgun (WGS) entry which is preliminary data.</text>
</comment>
<dbReference type="Pfam" id="PF02082">
    <property type="entry name" value="Rrf2"/>
    <property type="match status" value="1"/>
</dbReference>
<name>A0ABW0H2Z7_9HYPH</name>
<gene>
    <name evidence="2" type="primary">rirA</name>
    <name evidence="2" type="ORF">ACFPLB_10535</name>
</gene>
<evidence type="ECO:0000256" key="1">
    <source>
        <dbReference type="ARBA" id="ARBA00023125"/>
    </source>
</evidence>
<dbReference type="Gene3D" id="1.10.10.10">
    <property type="entry name" value="Winged helix-like DNA-binding domain superfamily/Winged helix DNA-binding domain"/>
    <property type="match status" value="1"/>
</dbReference>
<dbReference type="RefSeq" id="WP_378229371.1">
    <property type="nucleotide sequence ID" value="NZ_JBHSLL010000029.1"/>
</dbReference>
<keyword evidence="1" id="KW-0238">DNA-binding</keyword>
<dbReference type="PANTHER" id="PTHR33221:SF4">
    <property type="entry name" value="HTH-TYPE TRANSCRIPTIONAL REPRESSOR NSRR"/>
    <property type="match status" value="1"/>
</dbReference>
<evidence type="ECO:0000313" key="2">
    <source>
        <dbReference type="EMBL" id="MFC5386403.1"/>
    </source>
</evidence>
<proteinExistence type="predicted"/>
<dbReference type="InterPro" id="IPR036390">
    <property type="entry name" value="WH_DNA-bd_sf"/>
</dbReference>
<evidence type="ECO:0000313" key="3">
    <source>
        <dbReference type="Proteomes" id="UP001596016"/>
    </source>
</evidence>
<dbReference type="PROSITE" id="PS01332">
    <property type="entry name" value="HTH_RRF2_1"/>
    <property type="match status" value="1"/>
</dbReference>
<dbReference type="InterPro" id="IPR036388">
    <property type="entry name" value="WH-like_DNA-bd_sf"/>
</dbReference>
<dbReference type="PANTHER" id="PTHR33221">
    <property type="entry name" value="WINGED HELIX-TURN-HELIX TRANSCRIPTIONAL REGULATOR, RRF2 FAMILY"/>
    <property type="match status" value="1"/>
</dbReference>
<dbReference type="NCBIfam" id="TIGR00738">
    <property type="entry name" value="rrf2_super"/>
    <property type="match status" value="1"/>
</dbReference>
<dbReference type="SUPFAM" id="SSF46785">
    <property type="entry name" value="Winged helix' DNA-binding domain"/>
    <property type="match status" value="1"/>
</dbReference>